<dbReference type="InterPro" id="IPR011993">
    <property type="entry name" value="PH-like_dom_sf"/>
</dbReference>
<sequence>EELQFFDDNGSYVSVVVEKNLRAIDLTQLLAVKNRVQKDYCWSIVEHWVEIGIERVLEDHEDVLSVHRQTEGGAKKYIFRRFPNKYNFFSKPEDYFPPDMIDSKTYLPGLVYPETHPEQLERVLTTAEELPVIFSQVNLRQESNVWVKTFLLLKESKILMSSKVQVVAKFLRAWRDSSSGYRPLEGETSIDQDDGLEQYISSITDGNEEDLEVLADLKDYEVYTSLNAKNQLKGPTEFGVVLRKTSEEDFAEPVVLSFDKGKDRVCWVTAMRLAKYGKQLRENYKAFKNKQETISTNGSSPTINDSVRSRVAMDFTGKVGRIVDDPMEAKAIAVSEGNAWKKRLRAKAESSRQVVAFSDK</sequence>
<evidence type="ECO:0000256" key="2">
    <source>
        <dbReference type="ARBA" id="ARBA00022490"/>
    </source>
</evidence>
<proteinExistence type="predicted"/>
<dbReference type="PANTHER" id="PTHR11243">
    <property type="entry name" value="GROWTH FACTOR RECEPTOR-BOUND PROTEIN"/>
    <property type="match status" value="1"/>
</dbReference>
<dbReference type="PANTHER" id="PTHR11243:SF38">
    <property type="entry name" value="GROWTH FACTOR RECEPTOR-BOUND PROTEIN 14-LIKE ISOFORM X1"/>
    <property type="match status" value="1"/>
</dbReference>
<reference evidence="4 5" key="1">
    <citation type="submission" date="2023-09" db="EMBL/GenBank/DDBJ databases">
        <title>Nesidiocoris tenuis whole genome shotgun sequence.</title>
        <authorList>
            <person name="Shibata T."/>
            <person name="Shimoda M."/>
            <person name="Kobayashi T."/>
            <person name="Uehara T."/>
        </authorList>
    </citation>
    <scope>NUCLEOTIDE SEQUENCE [LARGE SCALE GENOMIC DNA]</scope>
    <source>
        <strain evidence="4 5">Japan</strain>
    </source>
</reference>
<dbReference type="InterPro" id="IPR029071">
    <property type="entry name" value="Ubiquitin-like_domsf"/>
</dbReference>
<dbReference type="InterPro" id="IPR000159">
    <property type="entry name" value="RA_dom"/>
</dbReference>
<keyword evidence="5" id="KW-1185">Reference proteome</keyword>
<dbReference type="Pfam" id="PF08947">
    <property type="entry name" value="BPS"/>
    <property type="match status" value="1"/>
</dbReference>
<dbReference type="InterPro" id="IPR015042">
    <property type="entry name" value="BPS-dom"/>
</dbReference>
<evidence type="ECO:0000256" key="1">
    <source>
        <dbReference type="ARBA" id="ARBA00004496"/>
    </source>
</evidence>
<evidence type="ECO:0000259" key="3">
    <source>
        <dbReference type="PROSITE" id="PS50200"/>
    </source>
</evidence>
<gene>
    <name evidence="4" type="ORF">NTJ_15264</name>
</gene>
<organism evidence="4 5">
    <name type="scientific">Nesidiocoris tenuis</name>
    <dbReference type="NCBI Taxonomy" id="355587"/>
    <lineage>
        <taxon>Eukaryota</taxon>
        <taxon>Metazoa</taxon>
        <taxon>Ecdysozoa</taxon>
        <taxon>Arthropoda</taxon>
        <taxon>Hexapoda</taxon>
        <taxon>Insecta</taxon>
        <taxon>Pterygota</taxon>
        <taxon>Neoptera</taxon>
        <taxon>Paraneoptera</taxon>
        <taxon>Hemiptera</taxon>
        <taxon>Heteroptera</taxon>
        <taxon>Panheteroptera</taxon>
        <taxon>Cimicomorpha</taxon>
        <taxon>Miridae</taxon>
        <taxon>Dicyphina</taxon>
        <taxon>Nesidiocoris</taxon>
    </lineage>
</organism>
<dbReference type="Proteomes" id="UP001307889">
    <property type="component" value="Chromosome 14"/>
</dbReference>
<dbReference type="PROSITE" id="PS50200">
    <property type="entry name" value="RA"/>
    <property type="match status" value="1"/>
</dbReference>
<dbReference type="EMBL" id="AP028922">
    <property type="protein sequence ID" value="BET02446.1"/>
    <property type="molecule type" value="Genomic_DNA"/>
</dbReference>
<evidence type="ECO:0000313" key="5">
    <source>
        <dbReference type="Proteomes" id="UP001307889"/>
    </source>
</evidence>
<dbReference type="Gene3D" id="2.30.29.30">
    <property type="entry name" value="Pleckstrin-homology domain (PH domain)/Phosphotyrosine-binding domain (PTB)"/>
    <property type="match status" value="1"/>
</dbReference>
<feature type="non-terminal residue" evidence="4">
    <location>
        <position position="1"/>
    </location>
</feature>
<dbReference type="SUPFAM" id="SSF54236">
    <property type="entry name" value="Ubiquitin-like"/>
    <property type="match status" value="1"/>
</dbReference>
<dbReference type="InterPro" id="IPR039664">
    <property type="entry name" value="GRB/APBB1IP"/>
</dbReference>
<keyword evidence="4" id="KW-0675">Receptor</keyword>
<dbReference type="Gene3D" id="3.10.20.90">
    <property type="entry name" value="Phosphatidylinositol 3-kinase Catalytic Subunit, Chain A, domain 1"/>
    <property type="match status" value="1"/>
</dbReference>
<evidence type="ECO:0000313" key="4">
    <source>
        <dbReference type="EMBL" id="BET02446.1"/>
    </source>
</evidence>
<accession>A0ABN7BDJ4</accession>
<dbReference type="Pfam" id="PF21989">
    <property type="entry name" value="RA_2"/>
    <property type="match status" value="1"/>
</dbReference>
<protein>
    <submittedName>
        <fullName evidence="4">Growth factor receptor-bound protein</fullName>
    </submittedName>
</protein>
<comment type="subcellular location">
    <subcellularLocation>
        <location evidence="1">Cytoplasm</location>
    </subcellularLocation>
</comment>
<name>A0ABN7BDJ4_9HEMI</name>
<feature type="domain" description="Ras-associating" evidence="3">
    <location>
        <begin position="1"/>
        <end position="84"/>
    </location>
</feature>
<keyword evidence="2" id="KW-0963">Cytoplasm</keyword>